<feature type="compositionally biased region" description="Gly residues" evidence="1">
    <location>
        <begin position="110"/>
        <end position="120"/>
    </location>
</feature>
<feature type="compositionally biased region" description="Basic and acidic residues" evidence="1">
    <location>
        <begin position="63"/>
        <end position="81"/>
    </location>
</feature>
<evidence type="ECO:0000256" key="1">
    <source>
        <dbReference type="SAM" id="MobiDB-lite"/>
    </source>
</evidence>
<dbReference type="EMBL" id="BJHY01000001">
    <property type="protein sequence ID" value="GDY70743.1"/>
    <property type="molecule type" value="Genomic_DNA"/>
</dbReference>
<gene>
    <name evidence="2" type="ORF">SAV31267_002280</name>
</gene>
<comment type="caution">
    <text evidence="2">The sequence shown here is derived from an EMBL/GenBank/DDBJ whole genome shotgun (WGS) entry which is preliminary data.</text>
</comment>
<feature type="compositionally biased region" description="Low complexity" evidence="1">
    <location>
        <begin position="87"/>
        <end position="100"/>
    </location>
</feature>
<organism evidence="2 3">
    <name type="scientific">Streptomyces avermitilis</name>
    <dbReference type="NCBI Taxonomy" id="33903"/>
    <lineage>
        <taxon>Bacteria</taxon>
        <taxon>Bacillati</taxon>
        <taxon>Actinomycetota</taxon>
        <taxon>Actinomycetes</taxon>
        <taxon>Kitasatosporales</taxon>
        <taxon>Streptomycetaceae</taxon>
        <taxon>Streptomyces</taxon>
    </lineage>
</organism>
<name>A0A4D4MFK0_STRAX</name>
<accession>A0A4D4MFK0</accession>
<feature type="region of interest" description="Disordered" evidence="1">
    <location>
        <begin position="51"/>
        <end position="168"/>
    </location>
</feature>
<proteinExistence type="predicted"/>
<reference evidence="2 3" key="1">
    <citation type="submission" date="2019-04" db="EMBL/GenBank/DDBJ databases">
        <title>Draft genome sequences of Streptomyces avermitilis ATCC 31267.</title>
        <authorList>
            <person name="Komaki H."/>
            <person name="Tamura T."/>
            <person name="Hosoyama A."/>
        </authorList>
    </citation>
    <scope>NUCLEOTIDE SEQUENCE [LARGE SCALE GENOMIC DNA]</scope>
    <source>
        <strain evidence="2 3">ATCC 31267</strain>
    </source>
</reference>
<protein>
    <submittedName>
        <fullName evidence="2">Uncharacterized protein</fullName>
    </submittedName>
</protein>
<evidence type="ECO:0000313" key="2">
    <source>
        <dbReference type="EMBL" id="GDY70743.1"/>
    </source>
</evidence>
<feature type="compositionally biased region" description="Polar residues" evidence="1">
    <location>
        <begin position="132"/>
        <end position="145"/>
    </location>
</feature>
<sequence>MANPGVVLAAWRWMRSTAFMTSIPGHQSAVFLSSGQVGEWVWPAERQGAEQSLMQGPGPGARGAREGGEQRPVGEIERADMDGVVPGRLADAGRGALADVRAAEDREGDQGAGAREGTGGLSARSDAAPVTTACSPERSTPSMTSAAVDPSPKGVWMSVDVMASSPRH</sequence>
<dbReference type="Proteomes" id="UP000299211">
    <property type="component" value="Unassembled WGS sequence"/>
</dbReference>
<dbReference type="AlphaFoldDB" id="A0A4D4MFK0"/>
<evidence type="ECO:0000313" key="3">
    <source>
        <dbReference type="Proteomes" id="UP000299211"/>
    </source>
</evidence>